<keyword evidence="3" id="KW-1185">Reference proteome</keyword>
<reference evidence="2" key="1">
    <citation type="submission" date="2022-08" db="UniProtKB">
        <authorList>
            <consortium name="EnsemblMetazoa"/>
        </authorList>
    </citation>
    <scope>IDENTIFICATION</scope>
    <source>
        <strain evidence="2">05x7-T-G4-1.051#20</strain>
    </source>
</reference>
<dbReference type="PROSITE" id="PS51257">
    <property type="entry name" value="PROKAR_LIPOPROTEIN"/>
    <property type="match status" value="1"/>
</dbReference>
<sequence length="85" mass="9355">MMKIYIDAWGAPISLCLSLYACVDAFKEPDSFVFLASIGGVAVKTTGGVVAPVSVYSMMQMTLRFFDCTRSTQRKPYLRDECAAL</sequence>
<evidence type="ECO:0000313" key="3">
    <source>
        <dbReference type="Proteomes" id="UP000005408"/>
    </source>
</evidence>
<protein>
    <submittedName>
        <fullName evidence="2">Uncharacterized protein</fullName>
    </submittedName>
</protein>
<dbReference type="EnsemblMetazoa" id="G3640.1">
    <property type="protein sequence ID" value="G3640.1:cds"/>
    <property type="gene ID" value="G3640"/>
</dbReference>
<name>A0A8W8MYU4_MAGGI</name>
<feature type="transmembrane region" description="Helical" evidence="1">
    <location>
        <begin position="31"/>
        <end position="56"/>
    </location>
</feature>
<keyword evidence="1" id="KW-0472">Membrane</keyword>
<proteinExistence type="predicted"/>
<dbReference type="AlphaFoldDB" id="A0A8W8MYU4"/>
<keyword evidence="1" id="KW-1133">Transmembrane helix</keyword>
<evidence type="ECO:0000256" key="1">
    <source>
        <dbReference type="SAM" id="Phobius"/>
    </source>
</evidence>
<evidence type="ECO:0000313" key="2">
    <source>
        <dbReference type="EnsemblMetazoa" id="G3640.1:cds"/>
    </source>
</evidence>
<accession>A0A8W8MYU4</accession>
<keyword evidence="1" id="KW-0812">Transmembrane</keyword>
<dbReference type="Proteomes" id="UP000005408">
    <property type="component" value="Unassembled WGS sequence"/>
</dbReference>
<organism evidence="2 3">
    <name type="scientific">Magallana gigas</name>
    <name type="common">Pacific oyster</name>
    <name type="synonym">Crassostrea gigas</name>
    <dbReference type="NCBI Taxonomy" id="29159"/>
    <lineage>
        <taxon>Eukaryota</taxon>
        <taxon>Metazoa</taxon>
        <taxon>Spiralia</taxon>
        <taxon>Lophotrochozoa</taxon>
        <taxon>Mollusca</taxon>
        <taxon>Bivalvia</taxon>
        <taxon>Autobranchia</taxon>
        <taxon>Pteriomorphia</taxon>
        <taxon>Ostreida</taxon>
        <taxon>Ostreoidea</taxon>
        <taxon>Ostreidae</taxon>
        <taxon>Magallana</taxon>
    </lineage>
</organism>